<evidence type="ECO:0000256" key="4">
    <source>
        <dbReference type="ARBA" id="ARBA00022490"/>
    </source>
</evidence>
<dbReference type="Proteomes" id="UP001652582">
    <property type="component" value="Chromosome 15"/>
</dbReference>
<dbReference type="AlphaFoldDB" id="A0A6J1NHX7"/>
<evidence type="ECO:0000256" key="5">
    <source>
        <dbReference type="ARBA" id="ARBA00022664"/>
    </source>
</evidence>
<protein>
    <recommendedName>
        <fullName evidence="9">U5 small nuclear ribonucleoprotein TSSC4</fullName>
    </recommendedName>
</protein>
<sequence length="220" mass="26022">MSSFHDRQKNLFNHLKDAEEQCSFSKSNNVTEQPNYGVIDRRTYKKLKREMKQFRGRESIFKRPDANLRECFQARTAPDFLKNPQKWQYYSLSDVTAEQMSDKTNMETALAFMREMEDRESKTEQDMEAIDETGSVFKKPTFNMSKMIKKLPEEQKKPVFRNNKIIMPEYVVGMSKKKTNKPNIKNRKTNNEGETKKELKLNHLFEDSDDDETEISNDCT</sequence>
<feature type="region of interest" description="Disordered" evidence="11">
    <location>
        <begin position="176"/>
        <end position="220"/>
    </location>
</feature>
<feature type="compositionally biased region" description="Basic residues" evidence="11">
    <location>
        <begin position="176"/>
        <end position="188"/>
    </location>
</feature>
<organism evidence="12 13">
    <name type="scientific">Bicyclus anynana</name>
    <name type="common">Squinting bush brown butterfly</name>
    <dbReference type="NCBI Taxonomy" id="110368"/>
    <lineage>
        <taxon>Eukaryota</taxon>
        <taxon>Metazoa</taxon>
        <taxon>Ecdysozoa</taxon>
        <taxon>Arthropoda</taxon>
        <taxon>Hexapoda</taxon>
        <taxon>Insecta</taxon>
        <taxon>Pterygota</taxon>
        <taxon>Neoptera</taxon>
        <taxon>Endopterygota</taxon>
        <taxon>Lepidoptera</taxon>
        <taxon>Glossata</taxon>
        <taxon>Ditrysia</taxon>
        <taxon>Papilionoidea</taxon>
        <taxon>Nymphalidae</taxon>
        <taxon>Satyrinae</taxon>
        <taxon>Satyrini</taxon>
        <taxon>Mycalesina</taxon>
        <taxon>Bicyclus</taxon>
    </lineage>
</organism>
<keyword evidence="5" id="KW-0507">mRNA processing</keyword>
<dbReference type="Pfam" id="PF15264">
    <property type="entry name" value="TSSC4"/>
    <property type="match status" value="1"/>
</dbReference>
<proteinExistence type="inferred from homology"/>
<dbReference type="PANTHER" id="PTHR13445">
    <property type="entry name" value="TUMOR SUPPRESSING SUBTRANSFERABLE CANDIDATE 4 TSSC4"/>
    <property type="match status" value="1"/>
</dbReference>
<reference evidence="13" key="1">
    <citation type="submission" date="2025-08" db="UniProtKB">
        <authorList>
            <consortium name="RefSeq"/>
        </authorList>
    </citation>
    <scope>IDENTIFICATION</scope>
</reference>
<dbReference type="KEGG" id="bany:112051942"/>
<keyword evidence="4" id="KW-0963">Cytoplasm</keyword>
<evidence type="ECO:0000256" key="8">
    <source>
        <dbReference type="ARBA" id="ARBA00023242"/>
    </source>
</evidence>
<dbReference type="GO" id="GO:0006397">
    <property type="term" value="P:mRNA processing"/>
    <property type="evidence" value="ECO:0007669"/>
    <property type="project" value="UniProtKB-KW"/>
</dbReference>
<dbReference type="OrthoDB" id="1906282at2759"/>
<comment type="similarity">
    <text evidence="3">Belongs to the TSSC4 family.</text>
</comment>
<dbReference type="InterPro" id="IPR029338">
    <property type="entry name" value="TSSC4"/>
</dbReference>
<evidence type="ECO:0000313" key="12">
    <source>
        <dbReference type="Proteomes" id="UP001652582"/>
    </source>
</evidence>
<feature type="compositionally biased region" description="Acidic residues" evidence="11">
    <location>
        <begin position="207"/>
        <end position="220"/>
    </location>
</feature>
<gene>
    <name evidence="13" type="primary">LOC112051942</name>
</gene>
<evidence type="ECO:0000256" key="11">
    <source>
        <dbReference type="SAM" id="MobiDB-lite"/>
    </source>
</evidence>
<evidence type="ECO:0000256" key="2">
    <source>
        <dbReference type="ARBA" id="ARBA00004496"/>
    </source>
</evidence>
<comment type="function">
    <text evidence="10">Protein associated with the U5 snRNP, during its maturation and its post-splicing recycling and which is required for spliceosomal tri-snRNP complex assembly in the nucleus. Has a molecular sequestering activity and transiently hinders SNRNP200 binding sites for constitutive splicing factors that intervene later during the assembly of the spliceosome and splicing. Together with its molecular sequestering activity, may also function as a molecular adapter and placeholder, coordinating the assembly of the U5 snRNP and its association with the U4/U6 di-snRNP.</text>
</comment>
<dbReference type="PANTHER" id="PTHR13445:SF3">
    <property type="entry name" value="U5 SMALL NUCLEAR RIBONUCLEOPROTEIN TSSC4"/>
    <property type="match status" value="1"/>
</dbReference>
<evidence type="ECO:0000313" key="13">
    <source>
        <dbReference type="RefSeq" id="XP_023946564.1"/>
    </source>
</evidence>
<dbReference type="GeneID" id="112051942"/>
<evidence type="ECO:0000256" key="3">
    <source>
        <dbReference type="ARBA" id="ARBA00010362"/>
    </source>
</evidence>
<feature type="compositionally biased region" description="Basic and acidic residues" evidence="11">
    <location>
        <begin position="189"/>
        <end position="206"/>
    </location>
</feature>
<keyword evidence="6" id="KW-0747">Spliceosome</keyword>
<evidence type="ECO:0000256" key="6">
    <source>
        <dbReference type="ARBA" id="ARBA00022728"/>
    </source>
</evidence>
<name>A0A6J1NHX7_BICAN</name>
<dbReference type="GO" id="GO:0008380">
    <property type="term" value="P:RNA splicing"/>
    <property type="evidence" value="ECO:0007669"/>
    <property type="project" value="UniProtKB-KW"/>
</dbReference>
<dbReference type="RefSeq" id="XP_023946564.1">
    <property type="nucleotide sequence ID" value="XM_024090796.2"/>
</dbReference>
<evidence type="ECO:0000256" key="9">
    <source>
        <dbReference type="ARBA" id="ARBA00035304"/>
    </source>
</evidence>
<keyword evidence="12" id="KW-1185">Reference proteome</keyword>
<accession>A0A6J1NHX7</accession>
<evidence type="ECO:0000256" key="7">
    <source>
        <dbReference type="ARBA" id="ARBA00023187"/>
    </source>
</evidence>
<dbReference type="GO" id="GO:0005737">
    <property type="term" value="C:cytoplasm"/>
    <property type="evidence" value="ECO:0007669"/>
    <property type="project" value="UniProtKB-SubCell"/>
</dbReference>
<keyword evidence="8" id="KW-0539">Nucleus</keyword>
<evidence type="ECO:0000256" key="1">
    <source>
        <dbReference type="ARBA" id="ARBA00004123"/>
    </source>
</evidence>
<keyword evidence="7" id="KW-0508">mRNA splicing</keyword>
<evidence type="ECO:0000256" key="10">
    <source>
        <dbReference type="ARBA" id="ARBA00045970"/>
    </source>
</evidence>
<dbReference type="GO" id="GO:0005681">
    <property type="term" value="C:spliceosomal complex"/>
    <property type="evidence" value="ECO:0007669"/>
    <property type="project" value="UniProtKB-KW"/>
</dbReference>
<comment type="subcellular location">
    <subcellularLocation>
        <location evidence="2">Cytoplasm</location>
    </subcellularLocation>
    <subcellularLocation>
        <location evidence="1">Nucleus</location>
    </subcellularLocation>
</comment>